<accession>A0A1F6PFR4</accession>
<dbReference type="Proteomes" id="UP000178254">
    <property type="component" value="Unassembled WGS sequence"/>
</dbReference>
<gene>
    <name evidence="3" type="ORF">A2538_04965</name>
</gene>
<organism evidence="3 4">
    <name type="scientific">Candidatus Magasanikbacteria bacterium RIFOXYD2_FULL_41_14</name>
    <dbReference type="NCBI Taxonomy" id="1798709"/>
    <lineage>
        <taxon>Bacteria</taxon>
        <taxon>Candidatus Magasanikiibacteriota</taxon>
    </lineage>
</organism>
<dbReference type="STRING" id="1798709.A2538_04965"/>
<keyword evidence="1" id="KW-0812">Transmembrane</keyword>
<proteinExistence type="predicted"/>
<keyword evidence="1" id="KW-0472">Membrane</keyword>
<dbReference type="InterPro" id="IPR058058">
    <property type="entry name" value="CBU_0592-like"/>
</dbReference>
<feature type="transmembrane region" description="Helical" evidence="1">
    <location>
        <begin position="43"/>
        <end position="68"/>
    </location>
</feature>
<reference evidence="3 4" key="1">
    <citation type="journal article" date="2016" name="Nat. Commun.">
        <title>Thousands of microbial genomes shed light on interconnected biogeochemical processes in an aquifer system.</title>
        <authorList>
            <person name="Anantharaman K."/>
            <person name="Brown C.T."/>
            <person name="Hug L.A."/>
            <person name="Sharon I."/>
            <person name="Castelle C.J."/>
            <person name="Probst A.J."/>
            <person name="Thomas B.C."/>
            <person name="Singh A."/>
            <person name="Wilkins M.J."/>
            <person name="Karaoz U."/>
            <person name="Brodie E.L."/>
            <person name="Williams K.H."/>
            <person name="Hubbard S.S."/>
            <person name="Banfield J.F."/>
        </authorList>
    </citation>
    <scope>NUCLEOTIDE SEQUENCE [LARGE SCALE GENOMIC DNA]</scope>
</reference>
<keyword evidence="1" id="KW-1133">Transmembrane helix</keyword>
<dbReference type="EMBL" id="MFRE01000005">
    <property type="protein sequence ID" value="OGH95007.1"/>
    <property type="molecule type" value="Genomic_DNA"/>
</dbReference>
<comment type="caution">
    <text evidence="3">The sequence shown here is derived from an EMBL/GenBank/DDBJ whole genome shotgun (WGS) entry which is preliminary data.</text>
</comment>
<dbReference type="Pfam" id="PF26604">
    <property type="entry name" value="CBU_0592"/>
    <property type="match status" value="1"/>
</dbReference>
<evidence type="ECO:0000259" key="2">
    <source>
        <dbReference type="Pfam" id="PF26604"/>
    </source>
</evidence>
<name>A0A1F6PFR4_9BACT</name>
<protein>
    <recommendedName>
        <fullName evidence="2">CBU-0592-like domain-containing protein</fullName>
    </recommendedName>
</protein>
<sequence>MLTTLIGIIGATLILLAFLFEQTNVWKNSDLSYDLMNFIGSAFLVVYGVLIGAYPFVVLNSVWMIFSLHDVFLDLKRK</sequence>
<feature type="domain" description="CBU-0592-like" evidence="2">
    <location>
        <begin position="4"/>
        <end position="69"/>
    </location>
</feature>
<dbReference type="NCBIfam" id="NF047864">
    <property type="entry name" value="CBU_0592_membra"/>
    <property type="match status" value="1"/>
</dbReference>
<evidence type="ECO:0000256" key="1">
    <source>
        <dbReference type="SAM" id="Phobius"/>
    </source>
</evidence>
<evidence type="ECO:0000313" key="4">
    <source>
        <dbReference type="Proteomes" id="UP000178254"/>
    </source>
</evidence>
<dbReference type="AlphaFoldDB" id="A0A1F6PFR4"/>
<evidence type="ECO:0000313" key="3">
    <source>
        <dbReference type="EMBL" id="OGH95007.1"/>
    </source>
</evidence>